<evidence type="ECO:0000256" key="8">
    <source>
        <dbReference type="RuleBase" id="RU000382"/>
    </source>
</evidence>
<comment type="catalytic activity">
    <reaction evidence="6 9">
        <text>L-glutamate + H(+) = 4-aminobutanoate + CO2</text>
        <dbReference type="Rhea" id="RHEA:17785"/>
        <dbReference type="ChEBI" id="CHEBI:15378"/>
        <dbReference type="ChEBI" id="CHEBI:16526"/>
        <dbReference type="ChEBI" id="CHEBI:29985"/>
        <dbReference type="ChEBI" id="CHEBI:59888"/>
        <dbReference type="EC" id="4.1.1.15"/>
    </reaction>
</comment>
<evidence type="ECO:0000256" key="5">
    <source>
        <dbReference type="ARBA" id="ARBA00023239"/>
    </source>
</evidence>
<sequence>MHKVIFHPHDAPESFLSPAYARRAMSKPAPSHRLPDGEMTPEVAYQLIHDELLLDGQERLNLATFVTTWMEKEARDLLAESFPKNLIDKDEYPQTAEIEQRCVSILAHLFHAPAAENPMGTSTIGSSEAAMLAGLALKWRWRKRRMAAGLPADRPNLVMGTNVQVVWEKFCRYFEVEPRLIPMTPGCYVTTPTGVSTYVDENSIGVIGILGTTMTGEYEPIEAIHDELVRWGQAKGWEVPLHVDAASGGFIAPFLEPHLRWDFRLPLVQSINVSGHKYGFVYPGVGWVLWRSQEAVPEELIFRVNYLGSEMPTFGLNFSRSGAPVVGQYYNFLRLGRAGYTRILQSMRETALFLSDRIAKMGPFDLVSDGSQIPAFAFQFKNQPSEAAFDLSEKLRERGWQVPAYTMPPNAEAVAVLRIVVREGFSRDMANLFLADLERALGSREGTSTVRPGRRATRFFH</sequence>
<evidence type="ECO:0000313" key="11">
    <source>
        <dbReference type="Proteomes" id="UP000334923"/>
    </source>
</evidence>
<proteinExistence type="inferred from homology"/>
<dbReference type="OrthoDB" id="9803665at2"/>
<dbReference type="InterPro" id="IPR010107">
    <property type="entry name" value="Glutamate_decarboxylase"/>
</dbReference>
<evidence type="ECO:0000256" key="7">
    <source>
        <dbReference type="PIRSR" id="PIRSR602129-50"/>
    </source>
</evidence>
<dbReference type="Pfam" id="PF00282">
    <property type="entry name" value="Pyridoxal_deC"/>
    <property type="match status" value="1"/>
</dbReference>
<comment type="similarity">
    <text evidence="2 8">Belongs to the group II decarboxylase family.</text>
</comment>
<evidence type="ECO:0000313" key="10">
    <source>
        <dbReference type="EMBL" id="VVM06776.1"/>
    </source>
</evidence>
<dbReference type="InterPro" id="IPR015424">
    <property type="entry name" value="PyrdxlP-dep_Trfase"/>
</dbReference>
<dbReference type="Gene3D" id="3.90.1150.160">
    <property type="match status" value="1"/>
</dbReference>
<dbReference type="AlphaFoldDB" id="A0A5E6MEJ0"/>
<dbReference type="SUPFAM" id="SSF53383">
    <property type="entry name" value="PLP-dependent transferases"/>
    <property type="match status" value="1"/>
</dbReference>
<evidence type="ECO:0000256" key="9">
    <source>
        <dbReference type="RuleBase" id="RU361171"/>
    </source>
</evidence>
<dbReference type="InterPro" id="IPR002129">
    <property type="entry name" value="PyrdxlP-dep_de-COase"/>
</dbReference>
<comment type="cofactor">
    <cofactor evidence="1 7 8">
        <name>pyridoxal 5'-phosphate</name>
        <dbReference type="ChEBI" id="CHEBI:597326"/>
    </cofactor>
</comment>
<protein>
    <recommendedName>
        <fullName evidence="3 9">Glutamate decarboxylase</fullName>
        <ecNumber evidence="3 9">4.1.1.15</ecNumber>
    </recommendedName>
</protein>
<dbReference type="PANTHER" id="PTHR43321:SF3">
    <property type="entry name" value="GLUTAMATE DECARBOXYLASE"/>
    <property type="match status" value="1"/>
</dbReference>
<keyword evidence="9" id="KW-0210">Decarboxylase</keyword>
<evidence type="ECO:0000256" key="1">
    <source>
        <dbReference type="ARBA" id="ARBA00001933"/>
    </source>
</evidence>
<dbReference type="Proteomes" id="UP000334923">
    <property type="component" value="Unassembled WGS sequence"/>
</dbReference>
<gene>
    <name evidence="10" type="primary">E4.1.1.15</name>
    <name evidence="10" type="synonym">GAD</name>
    <name evidence="10" type="synonym">gadA</name>
    <name evidence="10" type="synonym">gadB</name>
    <name evidence="10" type="ORF">MAMT_01410</name>
</gene>
<evidence type="ECO:0000256" key="4">
    <source>
        <dbReference type="ARBA" id="ARBA00022898"/>
    </source>
</evidence>
<dbReference type="CDD" id="cd06450">
    <property type="entry name" value="DOPA_deC_like"/>
    <property type="match status" value="1"/>
</dbReference>
<dbReference type="GO" id="GO:0005829">
    <property type="term" value="C:cytosol"/>
    <property type="evidence" value="ECO:0007669"/>
    <property type="project" value="TreeGrafter"/>
</dbReference>
<dbReference type="NCBIfam" id="TIGR01788">
    <property type="entry name" value="Glu-decarb-GAD"/>
    <property type="match status" value="1"/>
</dbReference>
<organism evidence="10 11">
    <name type="scientific">Methylacidimicrobium tartarophylax</name>
    <dbReference type="NCBI Taxonomy" id="1041768"/>
    <lineage>
        <taxon>Bacteria</taxon>
        <taxon>Pseudomonadati</taxon>
        <taxon>Verrucomicrobiota</taxon>
        <taxon>Methylacidimicrobium</taxon>
    </lineage>
</organism>
<dbReference type="Gene3D" id="3.40.640.10">
    <property type="entry name" value="Type I PLP-dependent aspartate aminotransferase-like (Major domain)"/>
    <property type="match status" value="1"/>
</dbReference>
<accession>A0A5E6MEJ0</accession>
<dbReference type="GO" id="GO:0004351">
    <property type="term" value="F:glutamate decarboxylase activity"/>
    <property type="evidence" value="ECO:0007669"/>
    <property type="project" value="UniProtKB-EC"/>
</dbReference>
<evidence type="ECO:0000256" key="2">
    <source>
        <dbReference type="ARBA" id="ARBA00009533"/>
    </source>
</evidence>
<keyword evidence="11" id="KW-1185">Reference proteome</keyword>
<dbReference type="RefSeq" id="WP_142660257.1">
    <property type="nucleotide sequence ID" value="NZ_CABFVA020000074.1"/>
</dbReference>
<name>A0A5E6MEJ0_9BACT</name>
<reference evidence="10 11" key="1">
    <citation type="submission" date="2019-09" db="EMBL/GenBank/DDBJ databases">
        <authorList>
            <person name="Cremers G."/>
        </authorList>
    </citation>
    <scope>NUCLEOTIDE SEQUENCE [LARGE SCALE GENOMIC DNA]</scope>
    <source>
        <strain evidence="10">4A</strain>
    </source>
</reference>
<dbReference type="PANTHER" id="PTHR43321">
    <property type="entry name" value="GLUTAMATE DECARBOXYLASE"/>
    <property type="match status" value="1"/>
</dbReference>
<dbReference type="EC" id="4.1.1.15" evidence="3 9"/>
<dbReference type="GO" id="GO:0030170">
    <property type="term" value="F:pyridoxal phosphate binding"/>
    <property type="evidence" value="ECO:0007669"/>
    <property type="project" value="InterPro"/>
</dbReference>
<dbReference type="EMBL" id="CABFVA020000074">
    <property type="protein sequence ID" value="VVM06776.1"/>
    <property type="molecule type" value="Genomic_DNA"/>
</dbReference>
<feature type="modified residue" description="N6-(pyridoxal phosphate)lysine" evidence="7">
    <location>
        <position position="277"/>
    </location>
</feature>
<dbReference type="Gene3D" id="4.10.280.50">
    <property type="match status" value="1"/>
</dbReference>
<dbReference type="FunFam" id="3.40.640.10:FF:000017">
    <property type="entry name" value="Glutamate decarboxylase"/>
    <property type="match status" value="1"/>
</dbReference>
<keyword evidence="5 8" id="KW-0456">Lyase</keyword>
<dbReference type="InterPro" id="IPR015421">
    <property type="entry name" value="PyrdxlP-dep_Trfase_major"/>
</dbReference>
<dbReference type="FunFam" id="4.10.280.50:FF:000001">
    <property type="entry name" value="Glutamate decarboxylase"/>
    <property type="match status" value="1"/>
</dbReference>
<dbReference type="GO" id="GO:0006538">
    <property type="term" value="P:L-glutamate catabolic process"/>
    <property type="evidence" value="ECO:0007669"/>
    <property type="project" value="TreeGrafter"/>
</dbReference>
<evidence type="ECO:0000256" key="3">
    <source>
        <dbReference type="ARBA" id="ARBA00012421"/>
    </source>
</evidence>
<evidence type="ECO:0000256" key="6">
    <source>
        <dbReference type="ARBA" id="ARBA00048868"/>
    </source>
</evidence>
<keyword evidence="4 7" id="KW-0663">Pyridoxal phosphate</keyword>